<evidence type="ECO:0008006" key="4">
    <source>
        <dbReference type="Google" id="ProtNLM"/>
    </source>
</evidence>
<accession>A0AAU9IE05</accession>
<comment type="caution">
    <text evidence="2">The sequence shown here is derived from an EMBL/GenBank/DDBJ whole genome shotgun (WGS) entry which is preliminary data.</text>
</comment>
<evidence type="ECO:0000313" key="3">
    <source>
        <dbReference type="Proteomes" id="UP001162131"/>
    </source>
</evidence>
<dbReference type="AlphaFoldDB" id="A0AAU9IE05"/>
<name>A0AAU9IE05_9CILI</name>
<organism evidence="2 3">
    <name type="scientific">Blepharisma stoltei</name>
    <dbReference type="NCBI Taxonomy" id="1481888"/>
    <lineage>
        <taxon>Eukaryota</taxon>
        <taxon>Sar</taxon>
        <taxon>Alveolata</taxon>
        <taxon>Ciliophora</taxon>
        <taxon>Postciliodesmatophora</taxon>
        <taxon>Heterotrichea</taxon>
        <taxon>Heterotrichida</taxon>
        <taxon>Blepharismidae</taxon>
        <taxon>Blepharisma</taxon>
    </lineage>
</organism>
<feature type="region of interest" description="Disordered" evidence="1">
    <location>
        <begin position="1"/>
        <end position="30"/>
    </location>
</feature>
<dbReference type="Proteomes" id="UP001162131">
    <property type="component" value="Unassembled WGS sequence"/>
</dbReference>
<reference evidence="2" key="1">
    <citation type="submission" date="2021-09" db="EMBL/GenBank/DDBJ databases">
        <authorList>
            <consortium name="AG Swart"/>
            <person name="Singh M."/>
            <person name="Singh A."/>
            <person name="Seah K."/>
            <person name="Emmerich C."/>
        </authorList>
    </citation>
    <scope>NUCLEOTIDE SEQUENCE</scope>
    <source>
        <strain evidence="2">ATCC30299</strain>
    </source>
</reference>
<feature type="compositionally biased region" description="Polar residues" evidence="1">
    <location>
        <begin position="1"/>
        <end position="12"/>
    </location>
</feature>
<protein>
    <recommendedName>
        <fullName evidence="4">TPX2 central domain-containing protein</fullName>
    </recommendedName>
</protein>
<evidence type="ECO:0000313" key="2">
    <source>
        <dbReference type="EMBL" id="CAG9312661.1"/>
    </source>
</evidence>
<dbReference type="EMBL" id="CAJZBQ010000008">
    <property type="protein sequence ID" value="CAG9312661.1"/>
    <property type="molecule type" value="Genomic_DNA"/>
</dbReference>
<proteinExistence type="predicted"/>
<sequence>MNSTQPNPTQRKTVLLRPKTALPKKNSLGEASPDYNTVFNLSKDEEELIGFKKWSQDYYLNPKENKGSFKSSTLGSLNTYPIINPTMKDLRPQITINAYSLFNAIAQSDISDNKTHHKTNSNTEKELRLITKNKSPDSIYRLTTESLLAYKFQNPDKKITIPPRPKTASRVPKQPEFVEFYEEDHEKSWEDTVKTIVQASKEELLKRKNSQPESMTTNTELSTRRMEQIYEKTEPRIGGKRVIMSISKENHHIEPEEPRRMSQTASQPAISAKKDISPMTRFTCIKNGNKFLCAYEPPAIEPKPAIRPFSAYKKRSQSNKELPKQNIKASQGAAFWYSSTLTAPFGQPIRGKKMKDTSDFGVMFRPDFLKTGQVSRLQEKFKEISTASLKRIRFLKAGLHK</sequence>
<keyword evidence="3" id="KW-1185">Reference proteome</keyword>
<gene>
    <name evidence="2" type="ORF">BSTOLATCC_MIC7187</name>
</gene>
<evidence type="ECO:0000256" key="1">
    <source>
        <dbReference type="SAM" id="MobiDB-lite"/>
    </source>
</evidence>